<dbReference type="RefSeq" id="WP_342310070.1">
    <property type="nucleotide sequence ID" value="NZ_CP150850.1"/>
</dbReference>
<dbReference type="Proteomes" id="UP001484179">
    <property type="component" value="Chromosome 2"/>
</dbReference>
<sequence length="93" mass="10562">MIFAIDSAKTAKRAIVATVEGACRRIGCERCRAGNANRINAMRCMLMHRARRDMRIAVRARHPLRAARDIDMRKTSLDRPEPDGYMPSLFSTD</sequence>
<proteinExistence type="predicted"/>
<evidence type="ECO:0000313" key="2">
    <source>
        <dbReference type="EMBL" id="WZW56107.1"/>
    </source>
</evidence>
<reference evidence="2 3" key="1">
    <citation type="submission" date="2024-04" db="EMBL/GenBank/DDBJ databases">
        <title>Biological Control Activity of Plant Growth Promoting Rhizobacteria Burkholderia pyrrocinia BX1 against Tobacco black shank Introduction Tobacco black shank (TBS) caused by the oomycete Phytophthora. nicotianae (P. nicotianae) has become a destructive soil.</title>
        <authorList>
            <person name="Liu X."/>
            <person name="Shu C."/>
        </authorList>
    </citation>
    <scope>NUCLEOTIDE SEQUENCE [LARGE SCALE GENOMIC DNA]</scope>
    <source>
        <strain evidence="2 3">BX1</strain>
    </source>
</reference>
<dbReference type="EMBL" id="CP150850">
    <property type="protein sequence ID" value="WZW56107.1"/>
    <property type="molecule type" value="Genomic_DNA"/>
</dbReference>
<evidence type="ECO:0000256" key="1">
    <source>
        <dbReference type="SAM" id="MobiDB-lite"/>
    </source>
</evidence>
<organism evidence="2 3">
    <name type="scientific">Burkholderia pyrrocinia</name>
    <name type="common">Pseudomonas pyrrocinia</name>
    <dbReference type="NCBI Taxonomy" id="60550"/>
    <lineage>
        <taxon>Bacteria</taxon>
        <taxon>Pseudomonadati</taxon>
        <taxon>Pseudomonadota</taxon>
        <taxon>Betaproteobacteria</taxon>
        <taxon>Burkholderiales</taxon>
        <taxon>Burkholderiaceae</taxon>
        <taxon>Burkholderia</taxon>
        <taxon>Burkholderia cepacia complex</taxon>
    </lineage>
</organism>
<gene>
    <name evidence="2" type="ORF">WN985_26495</name>
</gene>
<name>A0ABZ3BNK9_BURPY</name>
<feature type="region of interest" description="Disordered" evidence="1">
    <location>
        <begin position="71"/>
        <end position="93"/>
    </location>
</feature>
<feature type="compositionally biased region" description="Basic and acidic residues" evidence="1">
    <location>
        <begin position="71"/>
        <end position="82"/>
    </location>
</feature>
<protein>
    <submittedName>
        <fullName evidence="2">Uncharacterized protein</fullName>
    </submittedName>
</protein>
<keyword evidence="3" id="KW-1185">Reference proteome</keyword>
<evidence type="ECO:0000313" key="3">
    <source>
        <dbReference type="Proteomes" id="UP001484179"/>
    </source>
</evidence>
<accession>A0ABZ3BNK9</accession>